<dbReference type="AlphaFoldDB" id="A0A9P6CSQ8"/>
<dbReference type="EMBL" id="MU155547">
    <property type="protein sequence ID" value="KAF9472330.1"/>
    <property type="molecule type" value="Genomic_DNA"/>
</dbReference>
<protein>
    <recommendedName>
        <fullName evidence="1">GST N-terminal domain-containing protein</fullName>
    </recommendedName>
</protein>
<accession>A0A9P6CSQ8</accession>
<evidence type="ECO:0000313" key="2">
    <source>
        <dbReference type="EMBL" id="KAF9472330.1"/>
    </source>
</evidence>
<dbReference type="SUPFAM" id="SSF52833">
    <property type="entry name" value="Thioredoxin-like"/>
    <property type="match status" value="1"/>
</dbReference>
<dbReference type="GO" id="GO:0006559">
    <property type="term" value="P:L-phenylalanine catabolic process"/>
    <property type="evidence" value="ECO:0007669"/>
    <property type="project" value="TreeGrafter"/>
</dbReference>
<dbReference type="InterPro" id="IPR036282">
    <property type="entry name" value="Glutathione-S-Trfase_C_sf"/>
</dbReference>
<evidence type="ECO:0000259" key="1">
    <source>
        <dbReference type="PROSITE" id="PS50404"/>
    </source>
</evidence>
<gene>
    <name evidence="2" type="ORF">BDN70DRAFT_887109</name>
</gene>
<dbReference type="PANTHER" id="PTHR42673">
    <property type="entry name" value="MALEYLACETOACETATE ISOMERASE"/>
    <property type="match status" value="1"/>
</dbReference>
<dbReference type="OrthoDB" id="4951845at2759"/>
<dbReference type="Pfam" id="PF13409">
    <property type="entry name" value="GST_N_2"/>
    <property type="match status" value="1"/>
</dbReference>
<evidence type="ECO:0000313" key="3">
    <source>
        <dbReference type="Proteomes" id="UP000807469"/>
    </source>
</evidence>
<dbReference type="GO" id="GO:0006749">
    <property type="term" value="P:glutathione metabolic process"/>
    <property type="evidence" value="ECO:0007669"/>
    <property type="project" value="TreeGrafter"/>
</dbReference>
<organism evidence="2 3">
    <name type="scientific">Pholiota conissans</name>
    <dbReference type="NCBI Taxonomy" id="109636"/>
    <lineage>
        <taxon>Eukaryota</taxon>
        <taxon>Fungi</taxon>
        <taxon>Dikarya</taxon>
        <taxon>Basidiomycota</taxon>
        <taxon>Agaricomycotina</taxon>
        <taxon>Agaricomycetes</taxon>
        <taxon>Agaricomycetidae</taxon>
        <taxon>Agaricales</taxon>
        <taxon>Agaricineae</taxon>
        <taxon>Strophariaceae</taxon>
        <taxon>Pholiota</taxon>
    </lineage>
</organism>
<dbReference type="InterPro" id="IPR036249">
    <property type="entry name" value="Thioredoxin-like_sf"/>
</dbReference>
<sequence length="248" mass="28281">MTIILYDLVSLAPGKAWSPNTRKARFCLNFKGIPYQTEWVEWPGIKGVYEKHNIEATASFPDGSPRYTFPVIHDTSTGSTISDSFAIAEYLEKTFPNTPPLFPHNTQGLQAPFSDAYIERIRPMIMLIIPDICHNIMTPTSLAVYQPYMERLFNVKMSEFDIKSPASVEKWTKYKVGLDEIAKWYGKTNGPFLMGDTISWADFVVVSPMLMFKTVWGEDSEQWKEVNVCNGGIWGVLIKELDKYNIIV</sequence>
<reference evidence="2" key="1">
    <citation type="submission" date="2020-11" db="EMBL/GenBank/DDBJ databases">
        <authorList>
            <consortium name="DOE Joint Genome Institute"/>
            <person name="Ahrendt S."/>
            <person name="Riley R."/>
            <person name="Andreopoulos W."/>
            <person name="Labutti K."/>
            <person name="Pangilinan J."/>
            <person name="Ruiz-Duenas F.J."/>
            <person name="Barrasa J.M."/>
            <person name="Sanchez-Garcia M."/>
            <person name="Camarero S."/>
            <person name="Miyauchi S."/>
            <person name="Serrano A."/>
            <person name="Linde D."/>
            <person name="Babiker R."/>
            <person name="Drula E."/>
            <person name="Ayuso-Fernandez I."/>
            <person name="Pacheco R."/>
            <person name="Padilla G."/>
            <person name="Ferreira P."/>
            <person name="Barriuso J."/>
            <person name="Kellner H."/>
            <person name="Castanera R."/>
            <person name="Alfaro M."/>
            <person name="Ramirez L."/>
            <person name="Pisabarro A.G."/>
            <person name="Kuo A."/>
            <person name="Tritt A."/>
            <person name="Lipzen A."/>
            <person name="He G."/>
            <person name="Yan M."/>
            <person name="Ng V."/>
            <person name="Cullen D."/>
            <person name="Martin F."/>
            <person name="Rosso M.-N."/>
            <person name="Henrissat B."/>
            <person name="Hibbett D."/>
            <person name="Martinez A.T."/>
            <person name="Grigoriev I.V."/>
        </authorList>
    </citation>
    <scope>NUCLEOTIDE SEQUENCE</scope>
    <source>
        <strain evidence="2">CIRM-BRFM 674</strain>
    </source>
</reference>
<dbReference type="GO" id="GO:0016034">
    <property type="term" value="F:maleylacetoacetate isomerase activity"/>
    <property type="evidence" value="ECO:0007669"/>
    <property type="project" value="TreeGrafter"/>
</dbReference>
<dbReference type="InterPro" id="IPR004045">
    <property type="entry name" value="Glutathione_S-Trfase_N"/>
</dbReference>
<name>A0A9P6CSQ8_9AGAR</name>
<keyword evidence="3" id="KW-1185">Reference proteome</keyword>
<dbReference type="PROSITE" id="PS50404">
    <property type="entry name" value="GST_NTER"/>
    <property type="match status" value="1"/>
</dbReference>
<dbReference type="Proteomes" id="UP000807469">
    <property type="component" value="Unassembled WGS sequence"/>
</dbReference>
<dbReference type="Gene3D" id="1.20.1050.10">
    <property type="match status" value="1"/>
</dbReference>
<dbReference type="GO" id="GO:0004364">
    <property type="term" value="F:glutathione transferase activity"/>
    <property type="evidence" value="ECO:0007669"/>
    <property type="project" value="TreeGrafter"/>
</dbReference>
<dbReference type="SUPFAM" id="SSF47616">
    <property type="entry name" value="GST C-terminal domain-like"/>
    <property type="match status" value="1"/>
</dbReference>
<dbReference type="InterPro" id="IPR054416">
    <property type="entry name" value="GST_UstS-like_C"/>
</dbReference>
<proteinExistence type="predicted"/>
<comment type="caution">
    <text evidence="2">The sequence shown here is derived from an EMBL/GenBank/DDBJ whole genome shotgun (WGS) entry which is preliminary data.</text>
</comment>
<dbReference type="PANTHER" id="PTHR42673:SF4">
    <property type="entry name" value="MALEYLACETOACETATE ISOMERASE"/>
    <property type="match status" value="1"/>
</dbReference>
<dbReference type="Pfam" id="PF22041">
    <property type="entry name" value="GST_C_7"/>
    <property type="match status" value="1"/>
</dbReference>
<feature type="domain" description="GST N-terminal" evidence="1">
    <location>
        <begin position="8"/>
        <end position="99"/>
    </location>
</feature>
<dbReference type="Gene3D" id="3.40.30.10">
    <property type="entry name" value="Glutaredoxin"/>
    <property type="match status" value="1"/>
</dbReference>